<evidence type="ECO:0000313" key="1">
    <source>
        <dbReference type="EMBL" id="GMF34429.1"/>
    </source>
</evidence>
<comment type="caution">
    <text evidence="1">The sequence shown here is derived from an EMBL/GenBank/DDBJ whole genome shotgun (WGS) entry which is preliminary data.</text>
</comment>
<name>A0A9W6XA13_9STRA</name>
<evidence type="ECO:0000313" key="2">
    <source>
        <dbReference type="Proteomes" id="UP001165121"/>
    </source>
</evidence>
<accession>A0A9W6XA13</accession>
<dbReference type="AlphaFoldDB" id="A0A9W6XA13"/>
<keyword evidence="2" id="KW-1185">Reference proteome</keyword>
<organism evidence="1 2">
    <name type="scientific">Phytophthora fragariaefolia</name>
    <dbReference type="NCBI Taxonomy" id="1490495"/>
    <lineage>
        <taxon>Eukaryota</taxon>
        <taxon>Sar</taxon>
        <taxon>Stramenopiles</taxon>
        <taxon>Oomycota</taxon>
        <taxon>Peronosporomycetes</taxon>
        <taxon>Peronosporales</taxon>
        <taxon>Peronosporaceae</taxon>
        <taxon>Phytophthora</taxon>
    </lineage>
</organism>
<protein>
    <submittedName>
        <fullName evidence="1">Unnamed protein product</fullName>
    </submittedName>
</protein>
<reference evidence="1" key="1">
    <citation type="submission" date="2023-04" db="EMBL/GenBank/DDBJ databases">
        <title>Phytophthora fragariaefolia NBRC 109709.</title>
        <authorList>
            <person name="Ichikawa N."/>
            <person name="Sato H."/>
            <person name="Tonouchi N."/>
        </authorList>
    </citation>
    <scope>NUCLEOTIDE SEQUENCE</scope>
    <source>
        <strain evidence="1">NBRC 109709</strain>
    </source>
</reference>
<sequence length="283" mass="31652">MDIEKGITTLDQAQFTIDVLRRFGMDDGRSRKTPMDKDLILYKRIDDEEDAGDAPYRQAVGALLYLARVTRPDIMYAVNQVAAHSASPSKFHWTSLKNILRYLRSTVHLGLVYKWNEAADPVRVFTDADWANNEEDRRSESGCLVQVYGCSASWQTKRQRLVSKSSTIAEYIAADEGVEEAQWPKMLLNRMLHSEDSTAIPAMIDNKSTITRLKNGKNSEAQKTIDCEFFSIRDAVNSGALSLTYCPTTLVLADGLSKALGTTRFRELREAVGVMDPALAGQC</sequence>
<dbReference type="OrthoDB" id="127986at2759"/>
<dbReference type="EMBL" id="BSXT01000808">
    <property type="protein sequence ID" value="GMF34429.1"/>
    <property type="molecule type" value="Genomic_DNA"/>
</dbReference>
<dbReference type="PANTHER" id="PTHR11439">
    <property type="entry name" value="GAG-POL-RELATED RETROTRANSPOSON"/>
    <property type="match status" value="1"/>
</dbReference>
<dbReference type="CDD" id="cd09272">
    <property type="entry name" value="RNase_HI_RT_Ty1"/>
    <property type="match status" value="1"/>
</dbReference>
<proteinExistence type="predicted"/>
<dbReference type="Proteomes" id="UP001165121">
    <property type="component" value="Unassembled WGS sequence"/>
</dbReference>
<gene>
    <name evidence="1" type="ORF">Pfra01_000885000</name>
</gene>